<feature type="coiled-coil region" evidence="1">
    <location>
        <begin position="649"/>
        <end position="683"/>
    </location>
</feature>
<dbReference type="Proteomes" id="UP000239907">
    <property type="component" value="Unassembled WGS sequence"/>
</dbReference>
<feature type="transmembrane region" description="Helical" evidence="3">
    <location>
        <begin position="154"/>
        <end position="175"/>
    </location>
</feature>
<feature type="transmembrane region" description="Helical" evidence="3">
    <location>
        <begin position="60"/>
        <end position="81"/>
    </location>
</feature>
<comment type="caution">
    <text evidence="4">The sequence shown here is derived from an EMBL/GenBank/DDBJ whole genome shotgun (WGS) entry which is preliminary data.</text>
</comment>
<reference evidence="4 5" key="1">
    <citation type="submission" date="2016-12" db="EMBL/GenBank/DDBJ databases">
        <title>Study of bacterial adaptation to deep sea.</title>
        <authorList>
            <person name="Song J."/>
            <person name="Yoshizawa S."/>
            <person name="Kogure K."/>
        </authorList>
    </citation>
    <scope>NUCLEOTIDE SEQUENCE [LARGE SCALE GENOMIC DNA]</scope>
    <source>
        <strain evidence="4 5">SAORIC-165</strain>
    </source>
</reference>
<accession>A0A2S7U0Y3</accession>
<feature type="compositionally biased region" description="Basic and acidic residues" evidence="2">
    <location>
        <begin position="884"/>
        <end position="894"/>
    </location>
</feature>
<feature type="region of interest" description="Disordered" evidence="2">
    <location>
        <begin position="857"/>
        <end position="894"/>
    </location>
</feature>
<keyword evidence="5" id="KW-1185">Reference proteome</keyword>
<sequence length="894" mass="101000">MPDTLQQKQLPESLRKQLKDFRGKVWRIKVLEAILAGFFGLFFSYVLVFGLDRMFPTPGFVRLIILIAGVSFFAVFAPIWINRWVFKHRRENQIAHLIAKQYPSLGDRLLGVVELQNQDEHDTSLSPRLREAAMHEVAGEVKDRDLQNALPPSWLARWSLGLLALVAIAITAWTLTPKASWNAAQRWLMPLAEIERYTETKIDLSKLPQPYYVAHGEPFTLELDLTEDSNTPQMAKAREGIKPWEFSSLEGRTYTFDFPKILKRQEIELRVGDAYVTIEVSPVMRPSLEEISALLQYPEYLQLDDVVIDLSSGQATLVEGNTITIKGRSNRELSSASITLKVPNTTNESAAEKRLNLTVASNTFTAAPISIGLEQTHLTLDWVDLYQLKNLTPTKLTIDAQVDAAPSAYIQNIANEIYVLADSAIEFEILTEDDFGIKRAGIDWQGSFTKPTPHSPAKGNLDLIQGNPTLRNAAEPIIFSFQAYDIRPQKLIIRAWSEDYKPGRVRSYSAPITVYVLTKQEHRELIEQRTQSAISKLEDIMRAEQDTLDENTRLERKSGEELQQQENKEKLAEQADKEKENADTMKELSKEMEEIFKDAAKNGEIDPGTMKKLAESAMEMKEMAEKSMPDIAKKLTDAQSPENTDQKAKEDVKEAVEKQNELLKKMEETIEKANEANKQLEAGTFINRLRKAAADEEELANTMIEASKHPNPDRLVLSQEFEAIDPVDQRIMLGLYVLQEQTASDIRWIQDDLGHFFSRTQQAEHKGLLDKMRDSNIDSDMAKLLRDIEQNHNITAWTDAKTAAKILRKWASALQDAAAKEDDAGGGGGGGGGGGSEDEDFEFMLKVMELIQKEQNIRANNRSLEQKRRLLKSSGNTNGSQPPRQEKLKPQPIQ</sequence>
<gene>
    <name evidence="4" type="ORF">BSZ32_04575</name>
</gene>
<proteinExistence type="predicted"/>
<dbReference type="AlphaFoldDB" id="A0A2S7U0Y3"/>
<dbReference type="EMBL" id="MQWA01000001">
    <property type="protein sequence ID" value="PQJ27843.1"/>
    <property type="molecule type" value="Genomic_DNA"/>
</dbReference>
<keyword evidence="3" id="KW-0472">Membrane</keyword>
<evidence type="ECO:0000313" key="4">
    <source>
        <dbReference type="EMBL" id="PQJ27843.1"/>
    </source>
</evidence>
<feature type="transmembrane region" description="Helical" evidence="3">
    <location>
        <begin position="25"/>
        <end position="48"/>
    </location>
</feature>
<feature type="compositionally biased region" description="Polar residues" evidence="2">
    <location>
        <begin position="873"/>
        <end position="883"/>
    </location>
</feature>
<dbReference type="RefSeq" id="WP_105042336.1">
    <property type="nucleotide sequence ID" value="NZ_MQWA01000001.1"/>
</dbReference>
<evidence type="ECO:0000313" key="5">
    <source>
        <dbReference type="Proteomes" id="UP000239907"/>
    </source>
</evidence>
<organism evidence="4 5">
    <name type="scientific">Rubritalea profundi</name>
    <dbReference type="NCBI Taxonomy" id="1658618"/>
    <lineage>
        <taxon>Bacteria</taxon>
        <taxon>Pseudomonadati</taxon>
        <taxon>Verrucomicrobiota</taxon>
        <taxon>Verrucomicrobiia</taxon>
        <taxon>Verrucomicrobiales</taxon>
        <taxon>Rubritaleaceae</taxon>
        <taxon>Rubritalea</taxon>
    </lineage>
</organism>
<evidence type="ECO:0000256" key="3">
    <source>
        <dbReference type="SAM" id="Phobius"/>
    </source>
</evidence>
<dbReference type="OrthoDB" id="178839at2"/>
<feature type="region of interest" description="Disordered" evidence="2">
    <location>
        <begin position="546"/>
        <end position="582"/>
    </location>
</feature>
<protein>
    <recommendedName>
        <fullName evidence="6">DUF4175 family protein</fullName>
    </recommendedName>
</protein>
<evidence type="ECO:0000256" key="2">
    <source>
        <dbReference type="SAM" id="MobiDB-lite"/>
    </source>
</evidence>
<name>A0A2S7U0Y3_9BACT</name>
<feature type="compositionally biased region" description="Gly residues" evidence="2">
    <location>
        <begin position="825"/>
        <end position="835"/>
    </location>
</feature>
<keyword evidence="3" id="KW-1133">Transmembrane helix</keyword>
<feature type="region of interest" description="Disordered" evidence="2">
    <location>
        <begin position="818"/>
        <end position="839"/>
    </location>
</feature>
<keyword evidence="1" id="KW-0175">Coiled coil</keyword>
<keyword evidence="3" id="KW-0812">Transmembrane</keyword>
<evidence type="ECO:0008006" key="6">
    <source>
        <dbReference type="Google" id="ProtNLM"/>
    </source>
</evidence>
<evidence type="ECO:0000256" key="1">
    <source>
        <dbReference type="SAM" id="Coils"/>
    </source>
</evidence>